<comment type="caution">
    <text evidence="7">The sequence shown here is derived from an EMBL/GenBank/DDBJ whole genome shotgun (WGS) entry which is preliminary data.</text>
</comment>
<dbReference type="InterPro" id="IPR038633">
    <property type="entry name" value="Rpn13/ADRM1_Pru_sf"/>
</dbReference>
<evidence type="ECO:0000313" key="8">
    <source>
        <dbReference type="Proteomes" id="UP001385951"/>
    </source>
</evidence>
<dbReference type="GO" id="GO:0008541">
    <property type="term" value="C:proteasome regulatory particle, lid subcomplex"/>
    <property type="evidence" value="ECO:0007669"/>
    <property type="project" value="TreeGrafter"/>
</dbReference>
<dbReference type="Pfam" id="PF04683">
    <property type="entry name" value="Rpn13_ADRM1_Pru"/>
    <property type="match status" value="1"/>
</dbReference>
<evidence type="ECO:0000256" key="5">
    <source>
        <dbReference type="ARBA" id="ARBA00023242"/>
    </source>
</evidence>
<keyword evidence="8" id="KW-1185">Reference proteome</keyword>
<keyword evidence="5" id="KW-0539">Nucleus</keyword>
<dbReference type="Gene3D" id="2.30.29.70">
    <property type="entry name" value="Proteasomal ubiquitin receptor Rpn13/ADRM1"/>
    <property type="match status" value="1"/>
</dbReference>
<dbReference type="InterPro" id="IPR006773">
    <property type="entry name" value="Rpn13/ADRM1"/>
</dbReference>
<proteinExistence type="predicted"/>
<name>A0AAW0G9I3_9APHY</name>
<protein>
    <recommendedName>
        <fullName evidence="6">Pru domain-containing protein</fullName>
    </recommendedName>
</protein>
<dbReference type="PANTHER" id="PTHR12225:SF0">
    <property type="entry name" value="PROTEASOMAL UBIQUITIN RECEPTOR ADRM1"/>
    <property type="match status" value="1"/>
</dbReference>
<dbReference type="GO" id="GO:0005634">
    <property type="term" value="C:nucleus"/>
    <property type="evidence" value="ECO:0007669"/>
    <property type="project" value="UniProtKB-SubCell"/>
</dbReference>
<comment type="subcellular location">
    <subcellularLocation>
        <location evidence="2">Cytoplasm</location>
    </subcellularLocation>
    <subcellularLocation>
        <location evidence="1">Nucleus</location>
    </subcellularLocation>
</comment>
<evidence type="ECO:0000256" key="3">
    <source>
        <dbReference type="ARBA" id="ARBA00022490"/>
    </source>
</evidence>
<evidence type="ECO:0000313" key="7">
    <source>
        <dbReference type="EMBL" id="KAK7690045.1"/>
    </source>
</evidence>
<organism evidence="7 8">
    <name type="scientific">Cerrena zonata</name>
    <dbReference type="NCBI Taxonomy" id="2478898"/>
    <lineage>
        <taxon>Eukaryota</taxon>
        <taxon>Fungi</taxon>
        <taxon>Dikarya</taxon>
        <taxon>Basidiomycota</taxon>
        <taxon>Agaricomycotina</taxon>
        <taxon>Agaricomycetes</taxon>
        <taxon>Polyporales</taxon>
        <taxon>Cerrenaceae</taxon>
        <taxon>Cerrena</taxon>
    </lineage>
</organism>
<accession>A0AAW0G9I3</accession>
<dbReference type="PANTHER" id="PTHR12225">
    <property type="entry name" value="ADHESION REGULATING MOLECULE 1 110 KDA CELL MEMBRANE GLYCOPROTEIN"/>
    <property type="match status" value="1"/>
</dbReference>
<dbReference type="GO" id="GO:0070628">
    <property type="term" value="F:proteasome binding"/>
    <property type="evidence" value="ECO:0007669"/>
    <property type="project" value="TreeGrafter"/>
</dbReference>
<dbReference type="AlphaFoldDB" id="A0AAW0G9I3"/>
<dbReference type="EMBL" id="JASBNA010000007">
    <property type="protein sequence ID" value="KAK7690045.1"/>
    <property type="molecule type" value="Genomic_DNA"/>
</dbReference>
<evidence type="ECO:0000259" key="6">
    <source>
        <dbReference type="PROSITE" id="PS51917"/>
    </source>
</evidence>
<dbReference type="GO" id="GO:0061133">
    <property type="term" value="F:endopeptidase activator activity"/>
    <property type="evidence" value="ECO:0007669"/>
    <property type="project" value="TreeGrafter"/>
</dbReference>
<sequence length="145" mass="16773">MSSSPRIAFKAGRAFRREGTNWVDPAPDKGAIILQDSPEEGLLLFIWKNRTTGRVEEELTLFPSDASFVPVPQAVGGRVYVLKFESSDNKYFFWLQVKYTELLRTTHILPHNLGCRHDKRQRLCPKRKPTVCKPRTTPHLVHWFP</sequence>
<dbReference type="PROSITE" id="PS51917">
    <property type="entry name" value="PRU"/>
    <property type="match status" value="1"/>
</dbReference>
<dbReference type="InterPro" id="IPR044868">
    <property type="entry name" value="Rpn13/ADRM1_Pru"/>
</dbReference>
<keyword evidence="3" id="KW-0963">Cytoplasm</keyword>
<keyword evidence="4" id="KW-0647">Proteasome</keyword>
<evidence type="ECO:0000256" key="4">
    <source>
        <dbReference type="ARBA" id="ARBA00022942"/>
    </source>
</evidence>
<reference evidence="7 8" key="1">
    <citation type="submission" date="2022-09" db="EMBL/GenBank/DDBJ databases">
        <authorList>
            <person name="Palmer J.M."/>
        </authorList>
    </citation>
    <scope>NUCLEOTIDE SEQUENCE [LARGE SCALE GENOMIC DNA]</scope>
    <source>
        <strain evidence="7 8">DSM 7382</strain>
    </source>
</reference>
<feature type="domain" description="Pru" evidence="6">
    <location>
        <begin position="1"/>
        <end position="134"/>
    </location>
</feature>
<evidence type="ECO:0000256" key="1">
    <source>
        <dbReference type="ARBA" id="ARBA00004123"/>
    </source>
</evidence>
<evidence type="ECO:0000256" key="2">
    <source>
        <dbReference type="ARBA" id="ARBA00004496"/>
    </source>
</evidence>
<gene>
    <name evidence="7" type="ORF">QCA50_006690</name>
</gene>
<dbReference type="GO" id="GO:0005737">
    <property type="term" value="C:cytoplasm"/>
    <property type="evidence" value="ECO:0007669"/>
    <property type="project" value="UniProtKB-SubCell"/>
</dbReference>
<dbReference type="Proteomes" id="UP001385951">
    <property type="component" value="Unassembled WGS sequence"/>
</dbReference>